<feature type="transmembrane region" description="Helical" evidence="1">
    <location>
        <begin position="20"/>
        <end position="42"/>
    </location>
</feature>
<keyword evidence="1" id="KW-0812">Transmembrane</keyword>
<dbReference type="Pfam" id="PF02592">
    <property type="entry name" value="Vut_1"/>
    <property type="match status" value="1"/>
</dbReference>
<name>A0A1M6T918_9BACT</name>
<feature type="transmembrane region" description="Helical" evidence="1">
    <location>
        <begin position="48"/>
        <end position="71"/>
    </location>
</feature>
<evidence type="ECO:0000256" key="1">
    <source>
        <dbReference type="SAM" id="Phobius"/>
    </source>
</evidence>
<protein>
    <recommendedName>
        <fullName evidence="4">Queuosine precursor transporter</fullName>
    </recommendedName>
</protein>
<reference evidence="3" key="1">
    <citation type="submission" date="2016-11" db="EMBL/GenBank/DDBJ databases">
        <authorList>
            <person name="Varghese N."/>
            <person name="Submissions S."/>
        </authorList>
    </citation>
    <scope>NUCLEOTIDE SEQUENCE [LARGE SCALE GENOMIC DNA]</scope>
    <source>
        <strain evidence="3">UWOS</strain>
    </source>
</reference>
<evidence type="ECO:0000313" key="2">
    <source>
        <dbReference type="EMBL" id="SHK53501.1"/>
    </source>
</evidence>
<keyword evidence="3" id="KW-1185">Reference proteome</keyword>
<dbReference type="Proteomes" id="UP000184275">
    <property type="component" value="Unassembled WGS sequence"/>
</dbReference>
<gene>
    <name evidence="2" type="ORF">SAMN05720469_10931</name>
</gene>
<feature type="transmembrane region" description="Helical" evidence="1">
    <location>
        <begin position="137"/>
        <end position="157"/>
    </location>
</feature>
<feature type="transmembrane region" description="Helical" evidence="1">
    <location>
        <begin position="83"/>
        <end position="101"/>
    </location>
</feature>
<dbReference type="AlphaFoldDB" id="A0A1M6T918"/>
<evidence type="ECO:0008006" key="4">
    <source>
        <dbReference type="Google" id="ProtNLM"/>
    </source>
</evidence>
<proteinExistence type="predicted"/>
<dbReference type="EMBL" id="FRAW01000009">
    <property type="protein sequence ID" value="SHK53501.1"/>
    <property type="molecule type" value="Genomic_DNA"/>
</dbReference>
<keyword evidence="1" id="KW-0472">Membrane</keyword>
<accession>A0A1M6T918</accession>
<keyword evidence="1" id="KW-1133">Transmembrane helix</keyword>
<dbReference type="RefSeq" id="WP_073303588.1">
    <property type="nucleotide sequence ID" value="NZ_FRAW01000009.1"/>
</dbReference>
<evidence type="ECO:0000313" key="3">
    <source>
        <dbReference type="Proteomes" id="UP000184275"/>
    </source>
</evidence>
<dbReference type="InterPro" id="IPR003744">
    <property type="entry name" value="YhhQ"/>
</dbReference>
<organism evidence="2 3">
    <name type="scientific">Fibrobacter intestinalis</name>
    <dbReference type="NCBI Taxonomy" id="28122"/>
    <lineage>
        <taxon>Bacteria</taxon>
        <taxon>Pseudomonadati</taxon>
        <taxon>Fibrobacterota</taxon>
        <taxon>Fibrobacteria</taxon>
        <taxon>Fibrobacterales</taxon>
        <taxon>Fibrobacteraceae</taxon>
        <taxon>Fibrobacter</taxon>
    </lineage>
</organism>
<sequence length="254" mass="28597">MKQNLSAFILREWNDFVILLRNVPSLVVSIFILSVVCMNLLANKELFSFQYLALDCGFTLSWISFLCMDMICKRFGPKAAMKISILALFVNLCTFSLFNLLSRTPGMWGEFYTLLETNPDAAAIANGALNATFGGSWYVLFGSAIAMFSSSLVNAITNHWISKVISFKGFKNFAIRSYASTMIAQFIDNLIFARIVSYVFFGWSMTQVILCSLTGALMELLCEIVFSPLGYKICRYWEKNGIGNPYIQFKAEAK</sequence>